<dbReference type="Proteomes" id="UP000054196">
    <property type="component" value="Unassembled WGS sequence"/>
</dbReference>
<dbReference type="InterPro" id="IPR001338">
    <property type="entry name" value="Class_I_Hydrophobin"/>
</dbReference>
<evidence type="ECO:0000256" key="1">
    <source>
        <dbReference type="ARBA" id="ARBA00004191"/>
    </source>
</evidence>
<dbReference type="GeneID" id="18882865"/>
<evidence type="ECO:0000256" key="3">
    <source>
        <dbReference type="ARBA" id="ARBA00022512"/>
    </source>
</evidence>
<keyword evidence="8" id="KW-1185">Reference proteome</keyword>
<dbReference type="EMBL" id="JH687552">
    <property type="protein sequence ID" value="EIN05018.1"/>
    <property type="molecule type" value="Genomic_DNA"/>
</dbReference>
<name>R7S472_PUNST</name>
<dbReference type="HOGENOM" id="CLU_1918143_0_0_1"/>
<evidence type="ECO:0000256" key="2">
    <source>
        <dbReference type="ARBA" id="ARBA00010446"/>
    </source>
</evidence>
<sequence length="128" mass="12226">MFFKLSSAVVLASSSLAILAVASPADLSERQLGSCGSGLTSQCCSSTSSSSDQLISTILGLLGELPVAGSVIPVGLGCSSSLLGCSGDLLCCSSTSATGGLLTGVTGELGINCLPLAGSLPVVGSGGL</sequence>
<gene>
    <name evidence="7" type="ORF">PUNSTDRAFT_47248</name>
</gene>
<feature type="signal peptide" evidence="6">
    <location>
        <begin position="1"/>
        <end position="22"/>
    </location>
</feature>
<protein>
    <recommendedName>
        <fullName evidence="6">Hydrophobin</fullName>
    </recommendedName>
</protein>
<evidence type="ECO:0000313" key="7">
    <source>
        <dbReference type="EMBL" id="EIN05018.1"/>
    </source>
</evidence>
<dbReference type="RefSeq" id="XP_007387941.1">
    <property type="nucleotide sequence ID" value="XM_007387879.1"/>
</dbReference>
<dbReference type="KEGG" id="psq:PUNSTDRAFT_47248"/>
<evidence type="ECO:0000256" key="6">
    <source>
        <dbReference type="RuleBase" id="RU365009"/>
    </source>
</evidence>
<organism evidence="7 8">
    <name type="scientific">Punctularia strigosozonata (strain HHB-11173)</name>
    <name type="common">White-rot fungus</name>
    <dbReference type="NCBI Taxonomy" id="741275"/>
    <lineage>
        <taxon>Eukaryota</taxon>
        <taxon>Fungi</taxon>
        <taxon>Dikarya</taxon>
        <taxon>Basidiomycota</taxon>
        <taxon>Agaricomycotina</taxon>
        <taxon>Agaricomycetes</taxon>
        <taxon>Corticiales</taxon>
        <taxon>Punctulariaceae</taxon>
        <taxon>Punctularia</taxon>
    </lineage>
</organism>
<keyword evidence="6" id="KW-0732">Signal</keyword>
<keyword evidence="5 6" id="KW-1015">Disulfide bond</keyword>
<dbReference type="AlphaFoldDB" id="R7S472"/>
<dbReference type="Pfam" id="PF01185">
    <property type="entry name" value="Hydrophobin"/>
    <property type="match status" value="1"/>
</dbReference>
<accession>R7S472</accession>
<reference evidence="8" key="1">
    <citation type="journal article" date="2012" name="Science">
        <title>The Paleozoic origin of enzymatic lignin decomposition reconstructed from 31 fungal genomes.</title>
        <authorList>
            <person name="Floudas D."/>
            <person name="Binder M."/>
            <person name="Riley R."/>
            <person name="Barry K."/>
            <person name="Blanchette R.A."/>
            <person name="Henrissat B."/>
            <person name="Martinez A.T."/>
            <person name="Otillar R."/>
            <person name="Spatafora J.W."/>
            <person name="Yadav J.S."/>
            <person name="Aerts A."/>
            <person name="Benoit I."/>
            <person name="Boyd A."/>
            <person name="Carlson A."/>
            <person name="Copeland A."/>
            <person name="Coutinho P.M."/>
            <person name="de Vries R.P."/>
            <person name="Ferreira P."/>
            <person name="Findley K."/>
            <person name="Foster B."/>
            <person name="Gaskell J."/>
            <person name="Glotzer D."/>
            <person name="Gorecki P."/>
            <person name="Heitman J."/>
            <person name="Hesse C."/>
            <person name="Hori C."/>
            <person name="Igarashi K."/>
            <person name="Jurgens J.A."/>
            <person name="Kallen N."/>
            <person name="Kersten P."/>
            <person name="Kohler A."/>
            <person name="Kuees U."/>
            <person name="Kumar T.K.A."/>
            <person name="Kuo A."/>
            <person name="LaButti K."/>
            <person name="Larrondo L.F."/>
            <person name="Lindquist E."/>
            <person name="Ling A."/>
            <person name="Lombard V."/>
            <person name="Lucas S."/>
            <person name="Lundell T."/>
            <person name="Martin R."/>
            <person name="McLaughlin D.J."/>
            <person name="Morgenstern I."/>
            <person name="Morin E."/>
            <person name="Murat C."/>
            <person name="Nagy L.G."/>
            <person name="Nolan M."/>
            <person name="Ohm R.A."/>
            <person name="Patyshakuliyeva A."/>
            <person name="Rokas A."/>
            <person name="Ruiz-Duenas F.J."/>
            <person name="Sabat G."/>
            <person name="Salamov A."/>
            <person name="Samejima M."/>
            <person name="Schmutz J."/>
            <person name="Slot J.C."/>
            <person name="St John F."/>
            <person name="Stenlid J."/>
            <person name="Sun H."/>
            <person name="Sun S."/>
            <person name="Syed K."/>
            <person name="Tsang A."/>
            <person name="Wiebenga A."/>
            <person name="Young D."/>
            <person name="Pisabarro A."/>
            <person name="Eastwood D.C."/>
            <person name="Martin F."/>
            <person name="Cullen D."/>
            <person name="Grigoriev I.V."/>
            <person name="Hibbett D.S."/>
        </authorList>
    </citation>
    <scope>NUCLEOTIDE SEQUENCE [LARGE SCALE GENOMIC DNA]</scope>
    <source>
        <strain evidence="8">HHB-11173 SS5</strain>
    </source>
</reference>
<keyword evidence="3 6" id="KW-0134">Cell wall</keyword>
<comment type="subcellular location">
    <subcellularLocation>
        <location evidence="1 6">Secreted</location>
        <location evidence="1 6">Cell wall</location>
    </subcellularLocation>
</comment>
<comment type="similarity">
    <text evidence="2 6">Belongs to the fungal hydrophobin family.</text>
</comment>
<evidence type="ECO:0000256" key="5">
    <source>
        <dbReference type="ARBA" id="ARBA00023157"/>
    </source>
</evidence>
<keyword evidence="4 6" id="KW-0964">Secreted</keyword>
<dbReference type="GO" id="GO:0009277">
    <property type="term" value="C:fungal-type cell wall"/>
    <property type="evidence" value="ECO:0007669"/>
    <property type="project" value="InterPro"/>
</dbReference>
<evidence type="ECO:0000256" key="4">
    <source>
        <dbReference type="ARBA" id="ARBA00022525"/>
    </source>
</evidence>
<evidence type="ECO:0000313" key="8">
    <source>
        <dbReference type="Proteomes" id="UP000054196"/>
    </source>
</evidence>
<proteinExistence type="inferred from homology"/>
<dbReference type="GO" id="GO:0005199">
    <property type="term" value="F:structural constituent of cell wall"/>
    <property type="evidence" value="ECO:0007669"/>
    <property type="project" value="InterPro"/>
</dbReference>
<feature type="chain" id="PRO_5013988602" description="Hydrophobin" evidence="6">
    <location>
        <begin position="23"/>
        <end position="128"/>
    </location>
</feature>